<dbReference type="GO" id="GO:0005886">
    <property type="term" value="C:plasma membrane"/>
    <property type="evidence" value="ECO:0007669"/>
    <property type="project" value="UniProtKB-SubCell"/>
</dbReference>
<organism evidence="2 3">
    <name type="scientific">Proteiniclasticum aestuarii</name>
    <dbReference type="NCBI Taxonomy" id="2817862"/>
    <lineage>
        <taxon>Bacteria</taxon>
        <taxon>Bacillati</taxon>
        <taxon>Bacillota</taxon>
        <taxon>Clostridia</taxon>
        <taxon>Eubacteriales</taxon>
        <taxon>Clostridiaceae</taxon>
        <taxon>Proteiniclasticum</taxon>
    </lineage>
</organism>
<feature type="transmembrane region" description="Helical" evidence="1">
    <location>
        <begin position="158"/>
        <end position="181"/>
    </location>
</feature>
<evidence type="ECO:0000256" key="1">
    <source>
        <dbReference type="SAM" id="Phobius"/>
    </source>
</evidence>
<dbReference type="RefSeq" id="WP_207599063.1">
    <property type="nucleotide sequence ID" value="NZ_JAFNJU010000003.1"/>
</dbReference>
<evidence type="ECO:0000313" key="3">
    <source>
        <dbReference type="Proteomes" id="UP000664218"/>
    </source>
</evidence>
<protein>
    <submittedName>
        <fullName evidence="2">ABC transporter permease subunit</fullName>
    </submittedName>
</protein>
<proteinExistence type="predicted"/>
<evidence type="ECO:0000313" key="2">
    <source>
        <dbReference type="EMBL" id="MBO1264562.1"/>
    </source>
</evidence>
<comment type="caution">
    <text evidence="2">The sequence shown here is derived from an EMBL/GenBank/DDBJ whole genome shotgun (WGS) entry which is preliminary data.</text>
</comment>
<keyword evidence="3" id="KW-1185">Reference proteome</keyword>
<feature type="transmembrane region" description="Helical" evidence="1">
    <location>
        <begin position="15"/>
        <end position="36"/>
    </location>
</feature>
<keyword evidence="1" id="KW-0812">Transmembrane</keyword>
<feature type="transmembrane region" description="Helical" evidence="1">
    <location>
        <begin position="193"/>
        <end position="209"/>
    </location>
</feature>
<feature type="transmembrane region" description="Helical" evidence="1">
    <location>
        <begin position="238"/>
        <end position="257"/>
    </location>
</feature>
<dbReference type="EMBL" id="JAFNJU010000003">
    <property type="protein sequence ID" value="MBO1264562.1"/>
    <property type="molecule type" value="Genomic_DNA"/>
</dbReference>
<keyword evidence="1" id="KW-0472">Membrane</keyword>
<sequence length="264" mass="30086">MNIYVQELRFRRKTLFIWNLSLFLTLVLMLLIYPAVMSEGEAYVEIFDALPPQVLEALSIDFSTFLSFNGFLGYIFTYVLLAMCVLAMNLGLSVLGKEISGKTADFLLTKPVTRSRLLTEKILSGLTLITLTNLFTAATSVIMGMLLEKEDRDLKGLLLILTAGFILQILFFTLGMLLGILRQRIRFITSQSLGIVFTLYILGMLSQIIKKDFLTYLSPFRYFDFNQILQKSGYETRYLLLALMLISAFTALSYILLERKEIHA</sequence>
<gene>
    <name evidence="2" type="ORF">J3A84_05845</name>
</gene>
<dbReference type="Proteomes" id="UP000664218">
    <property type="component" value="Unassembled WGS sequence"/>
</dbReference>
<keyword evidence="1" id="KW-1133">Transmembrane helix</keyword>
<dbReference type="AlphaFoldDB" id="A0A939HAU7"/>
<name>A0A939HAU7_9CLOT</name>
<feature type="transmembrane region" description="Helical" evidence="1">
    <location>
        <begin position="122"/>
        <end position="146"/>
    </location>
</feature>
<dbReference type="GO" id="GO:0140359">
    <property type="term" value="F:ABC-type transporter activity"/>
    <property type="evidence" value="ECO:0007669"/>
    <property type="project" value="InterPro"/>
</dbReference>
<dbReference type="Pfam" id="PF12679">
    <property type="entry name" value="ABC2_membrane_2"/>
    <property type="match status" value="1"/>
</dbReference>
<feature type="transmembrane region" description="Helical" evidence="1">
    <location>
        <begin position="71"/>
        <end position="92"/>
    </location>
</feature>
<accession>A0A939HAU7</accession>
<reference evidence="2" key="1">
    <citation type="submission" date="2021-03" db="EMBL/GenBank/DDBJ databases">
        <title>Proteiniclasticum marinus sp. nov., isolated from tidal flat sediment.</title>
        <authorList>
            <person name="Namirimu T."/>
            <person name="Yang J.-A."/>
            <person name="Yang S.-H."/>
            <person name="Kim Y.-J."/>
            <person name="Kwon K.K."/>
        </authorList>
    </citation>
    <scope>NUCLEOTIDE SEQUENCE</scope>
    <source>
        <strain evidence="2">SCR006</strain>
    </source>
</reference>